<organism evidence="3 4">
    <name type="scientific">Acacia crassicarpa</name>
    <name type="common">northern wattle</name>
    <dbReference type="NCBI Taxonomy" id="499986"/>
    <lineage>
        <taxon>Eukaryota</taxon>
        <taxon>Viridiplantae</taxon>
        <taxon>Streptophyta</taxon>
        <taxon>Embryophyta</taxon>
        <taxon>Tracheophyta</taxon>
        <taxon>Spermatophyta</taxon>
        <taxon>Magnoliopsida</taxon>
        <taxon>eudicotyledons</taxon>
        <taxon>Gunneridae</taxon>
        <taxon>Pentapetalae</taxon>
        <taxon>rosids</taxon>
        <taxon>fabids</taxon>
        <taxon>Fabales</taxon>
        <taxon>Fabaceae</taxon>
        <taxon>Caesalpinioideae</taxon>
        <taxon>mimosoid clade</taxon>
        <taxon>Acacieae</taxon>
        <taxon>Acacia</taxon>
    </lineage>
</organism>
<sequence>MISAKRLVNMARKWQKMAAGKRKRISYKRDDDGDKYSSAANKGHFVVYSMDHKRFVVPLKYLKSNVFKELLKWSEEEFGLASDGPLVLPCEGVVLEYVISLVEERVPEEVEKLLITSMATCHGLASSSVAPPQGHQTTSHNSWLLESF</sequence>
<dbReference type="Proteomes" id="UP001293593">
    <property type="component" value="Unassembled WGS sequence"/>
</dbReference>
<feature type="region of interest" description="Disordered" evidence="2">
    <location>
        <begin position="126"/>
        <end position="148"/>
    </location>
</feature>
<dbReference type="InterPro" id="IPR003676">
    <property type="entry name" value="SAUR_fam"/>
</dbReference>
<dbReference type="GO" id="GO:0009733">
    <property type="term" value="P:response to auxin"/>
    <property type="evidence" value="ECO:0007669"/>
    <property type="project" value="InterPro"/>
</dbReference>
<dbReference type="Pfam" id="PF02519">
    <property type="entry name" value="Auxin_inducible"/>
    <property type="match status" value="1"/>
</dbReference>
<reference evidence="3" key="1">
    <citation type="submission" date="2023-10" db="EMBL/GenBank/DDBJ databases">
        <title>Chromosome-level genome of the transformable northern wattle, Acacia crassicarpa.</title>
        <authorList>
            <person name="Massaro I."/>
            <person name="Sinha N.R."/>
            <person name="Poethig S."/>
            <person name="Leichty A.R."/>
        </authorList>
    </citation>
    <scope>NUCLEOTIDE SEQUENCE</scope>
    <source>
        <strain evidence="3">Acra3RX</strain>
        <tissue evidence="3">Leaf</tissue>
    </source>
</reference>
<comment type="caution">
    <text evidence="3">The sequence shown here is derived from an EMBL/GenBank/DDBJ whole genome shotgun (WGS) entry which is preliminary data.</text>
</comment>
<protein>
    <recommendedName>
        <fullName evidence="5">SAUR family protein</fullName>
    </recommendedName>
</protein>
<dbReference type="PANTHER" id="PTHR31175:SF104">
    <property type="entry name" value="SAUR-LIKE AUXIN-RESPONSIVE FAMILY PROTEIN"/>
    <property type="match status" value="1"/>
</dbReference>
<dbReference type="AlphaFoldDB" id="A0AAE1JVP0"/>
<proteinExistence type="inferred from homology"/>
<name>A0AAE1JVP0_9FABA</name>
<keyword evidence="4" id="KW-1185">Reference proteome</keyword>
<accession>A0AAE1JVP0</accession>
<evidence type="ECO:0008006" key="5">
    <source>
        <dbReference type="Google" id="ProtNLM"/>
    </source>
</evidence>
<dbReference type="PANTHER" id="PTHR31175">
    <property type="entry name" value="AUXIN-RESPONSIVE FAMILY PROTEIN"/>
    <property type="match status" value="1"/>
</dbReference>
<evidence type="ECO:0000313" key="3">
    <source>
        <dbReference type="EMBL" id="KAK4258455.1"/>
    </source>
</evidence>
<evidence type="ECO:0000256" key="2">
    <source>
        <dbReference type="SAM" id="MobiDB-lite"/>
    </source>
</evidence>
<dbReference type="EMBL" id="JAWXYG010000011">
    <property type="protein sequence ID" value="KAK4258455.1"/>
    <property type="molecule type" value="Genomic_DNA"/>
</dbReference>
<evidence type="ECO:0000256" key="1">
    <source>
        <dbReference type="ARBA" id="ARBA00006974"/>
    </source>
</evidence>
<gene>
    <name evidence="3" type="ORF">QN277_004903</name>
</gene>
<comment type="similarity">
    <text evidence="1">Belongs to the ARG7 family.</text>
</comment>
<evidence type="ECO:0000313" key="4">
    <source>
        <dbReference type="Proteomes" id="UP001293593"/>
    </source>
</evidence>